<accession>A0A7W3VSN7</accession>
<proteinExistence type="predicted"/>
<keyword evidence="4" id="KW-1185">Reference proteome</keyword>
<dbReference type="InterPro" id="IPR026449">
    <property type="entry name" value="GRASP_SAV_5884"/>
</dbReference>
<protein>
    <submittedName>
        <fullName evidence="3">ATP-grasp ribosomal peptide maturase</fullName>
    </submittedName>
</protein>
<evidence type="ECO:0000313" key="4">
    <source>
        <dbReference type="Proteomes" id="UP000526734"/>
    </source>
</evidence>
<dbReference type="PROSITE" id="PS50975">
    <property type="entry name" value="ATP_GRASP"/>
    <property type="match status" value="1"/>
</dbReference>
<dbReference type="Pfam" id="PF21068">
    <property type="entry name" value="ATPgraspMvdD"/>
    <property type="match status" value="1"/>
</dbReference>
<sequence length="329" mass="35788">MKLESDLSASTVLVLTEPSDKSADLVVRELERRNTRVFRADTGDFPLSVSVSAWFDGSWDGEIRSPDGAVGLRDIRSVYVRRPTAFTFPPGMNDAEQRFAAREARRAFGGLLMSLPWCSWVNDPSKAADAEYKPLQLATAAACGLRVPRTAITNAPGDAVGLRDRLGDSVVYKTLSGASVPDGQRVSLVYTTPVTVADMADDRIALTAHQFQERIPKTRDVRATVVGRRVFAANILVADEDAGELLDWRADYTALRYEPVSLPESVESALLKMTDHLGLAFAAADFVVTADNTHYFVDLNPSGQWGWIEDATALPIADAIAALLTGEDQ</sequence>
<evidence type="ECO:0000259" key="2">
    <source>
        <dbReference type="PROSITE" id="PS50975"/>
    </source>
</evidence>
<reference evidence="3 4" key="1">
    <citation type="submission" date="2020-08" db="EMBL/GenBank/DDBJ databases">
        <title>Amycolatopsis sp. nov. DR6-1 isolated from Dendrobium heterocarpum.</title>
        <authorList>
            <person name="Tedsree N."/>
            <person name="Kuncharoen N."/>
            <person name="Likhitwitayawuid K."/>
            <person name="Tanasupawat S."/>
        </authorList>
    </citation>
    <scope>NUCLEOTIDE SEQUENCE [LARGE SCALE GENOMIC DNA]</scope>
    <source>
        <strain evidence="3 4">DR6-1</strain>
    </source>
</reference>
<dbReference type="GO" id="GO:0009432">
    <property type="term" value="P:SOS response"/>
    <property type="evidence" value="ECO:0007669"/>
    <property type="project" value="TreeGrafter"/>
</dbReference>
<comment type="caution">
    <text evidence="3">The sequence shown here is derived from an EMBL/GenBank/DDBJ whole genome shotgun (WGS) entry which is preliminary data.</text>
</comment>
<dbReference type="AlphaFoldDB" id="A0A7W3VSN7"/>
<feature type="domain" description="ATP-grasp" evidence="2">
    <location>
        <begin position="137"/>
        <end position="325"/>
    </location>
</feature>
<evidence type="ECO:0000256" key="1">
    <source>
        <dbReference type="PROSITE-ProRule" id="PRU00409"/>
    </source>
</evidence>
<dbReference type="InterPro" id="IPR048936">
    <property type="entry name" value="MvdD-like_ATPgrasp"/>
</dbReference>
<organism evidence="3 4">
    <name type="scientific">Amycolatopsis dendrobii</name>
    <dbReference type="NCBI Taxonomy" id="2760662"/>
    <lineage>
        <taxon>Bacteria</taxon>
        <taxon>Bacillati</taxon>
        <taxon>Actinomycetota</taxon>
        <taxon>Actinomycetes</taxon>
        <taxon>Pseudonocardiales</taxon>
        <taxon>Pseudonocardiaceae</taxon>
        <taxon>Amycolatopsis</taxon>
    </lineage>
</organism>
<keyword evidence="1" id="KW-0547">Nucleotide-binding</keyword>
<evidence type="ECO:0000313" key="3">
    <source>
        <dbReference type="EMBL" id="MBB1152484.1"/>
    </source>
</evidence>
<dbReference type="Pfam" id="PF08443">
    <property type="entry name" value="RimK"/>
    <property type="match status" value="1"/>
</dbReference>
<dbReference type="RefSeq" id="WP_182889697.1">
    <property type="nucleotide sequence ID" value="NZ_JACGZW010000002.1"/>
</dbReference>
<dbReference type="GO" id="GO:0018169">
    <property type="term" value="F:ribosomal S6-glutamic acid ligase activity"/>
    <property type="evidence" value="ECO:0007669"/>
    <property type="project" value="TreeGrafter"/>
</dbReference>
<dbReference type="GO" id="GO:0005524">
    <property type="term" value="F:ATP binding"/>
    <property type="evidence" value="ECO:0007669"/>
    <property type="project" value="UniProtKB-UniRule"/>
</dbReference>
<dbReference type="GO" id="GO:0005737">
    <property type="term" value="C:cytoplasm"/>
    <property type="evidence" value="ECO:0007669"/>
    <property type="project" value="TreeGrafter"/>
</dbReference>
<dbReference type="SUPFAM" id="SSF56059">
    <property type="entry name" value="Glutathione synthetase ATP-binding domain-like"/>
    <property type="match status" value="1"/>
</dbReference>
<dbReference type="Gene3D" id="3.30.470.20">
    <property type="entry name" value="ATP-grasp fold, B domain"/>
    <property type="match status" value="1"/>
</dbReference>
<dbReference type="EMBL" id="JACGZW010000002">
    <property type="protein sequence ID" value="MBB1152484.1"/>
    <property type="molecule type" value="Genomic_DNA"/>
</dbReference>
<dbReference type="Proteomes" id="UP000526734">
    <property type="component" value="Unassembled WGS sequence"/>
</dbReference>
<dbReference type="PANTHER" id="PTHR21621">
    <property type="entry name" value="RIBOSOMAL PROTEIN S6 MODIFICATION PROTEIN"/>
    <property type="match status" value="1"/>
</dbReference>
<dbReference type="NCBIfam" id="TIGR04187">
    <property type="entry name" value="GRASP_SAV_5884"/>
    <property type="match status" value="1"/>
</dbReference>
<keyword evidence="1" id="KW-0067">ATP-binding</keyword>
<dbReference type="InterPro" id="IPR013651">
    <property type="entry name" value="ATP-grasp_RimK-type"/>
</dbReference>
<dbReference type="GO" id="GO:0046872">
    <property type="term" value="F:metal ion binding"/>
    <property type="evidence" value="ECO:0007669"/>
    <property type="project" value="InterPro"/>
</dbReference>
<name>A0A7W3VSN7_9PSEU</name>
<gene>
    <name evidence="3" type="primary">tgmB</name>
    <name evidence="3" type="ORF">H4281_05035</name>
</gene>
<dbReference type="PANTHER" id="PTHR21621:SF0">
    <property type="entry name" value="BETA-CITRYLGLUTAMATE SYNTHASE B-RELATED"/>
    <property type="match status" value="1"/>
</dbReference>
<dbReference type="InterPro" id="IPR011761">
    <property type="entry name" value="ATP-grasp"/>
</dbReference>